<name>A9WLX2_RENSM</name>
<feature type="active site" description="Charge relay system" evidence="6">
    <location>
        <position position="362"/>
    </location>
</feature>
<evidence type="ECO:0000313" key="9">
    <source>
        <dbReference type="EMBL" id="ABY22153.1"/>
    </source>
</evidence>
<dbReference type="InterPro" id="IPR043504">
    <property type="entry name" value="Peptidase_S1_PA_chymotrypsin"/>
</dbReference>
<dbReference type="EMBL" id="CP000910">
    <property type="protein sequence ID" value="ABY22153.1"/>
    <property type="molecule type" value="Genomic_DNA"/>
</dbReference>
<accession>A9WLX2</accession>
<keyword evidence="10" id="KW-1185">Reference proteome</keyword>
<keyword evidence="2 9" id="KW-0645">Protease</keyword>
<feature type="signal peptide" evidence="8">
    <location>
        <begin position="1"/>
        <end position="28"/>
    </location>
</feature>
<feature type="chain" id="PRO_5038977162" evidence="8">
    <location>
        <begin position="29"/>
        <end position="421"/>
    </location>
</feature>
<dbReference type="PRINTS" id="PR00861">
    <property type="entry name" value="ALYTICPTASE"/>
</dbReference>
<evidence type="ECO:0000256" key="4">
    <source>
        <dbReference type="ARBA" id="ARBA00022825"/>
    </source>
</evidence>
<dbReference type="InterPro" id="IPR033116">
    <property type="entry name" value="TRYPSIN_SER"/>
</dbReference>
<evidence type="ECO:0000256" key="6">
    <source>
        <dbReference type="PIRSR" id="PIRSR001134-1"/>
    </source>
</evidence>
<dbReference type="PROSITE" id="PS00134">
    <property type="entry name" value="TRYPSIN_HIS"/>
    <property type="match status" value="1"/>
</dbReference>
<dbReference type="InterPro" id="IPR009003">
    <property type="entry name" value="Peptidase_S1_PA"/>
</dbReference>
<dbReference type="SUPFAM" id="SSF50494">
    <property type="entry name" value="Trypsin-like serine proteases"/>
    <property type="match status" value="1"/>
</dbReference>
<dbReference type="STRING" id="288705.RSal33209_0399"/>
<evidence type="ECO:0000256" key="8">
    <source>
        <dbReference type="SAM" id="SignalP"/>
    </source>
</evidence>
<evidence type="ECO:0000313" key="10">
    <source>
        <dbReference type="Proteomes" id="UP000002007"/>
    </source>
</evidence>
<keyword evidence="5 7" id="KW-1015">Disulfide bond</keyword>
<dbReference type="EC" id="3.4.21.-" evidence="9"/>
<dbReference type="GO" id="GO:0004252">
    <property type="term" value="F:serine-type endopeptidase activity"/>
    <property type="evidence" value="ECO:0007669"/>
    <property type="project" value="InterPro"/>
</dbReference>
<dbReference type="RefSeq" id="WP_012243860.1">
    <property type="nucleotide sequence ID" value="NC_010168.1"/>
</dbReference>
<keyword evidence="3 9" id="KW-0378">Hydrolase</keyword>
<dbReference type="HOGENOM" id="CLU_030648_2_0_11"/>
<evidence type="ECO:0000256" key="1">
    <source>
        <dbReference type="ARBA" id="ARBA00007664"/>
    </source>
</evidence>
<dbReference type="InterPro" id="IPR018114">
    <property type="entry name" value="TRYPSIN_HIS"/>
</dbReference>
<dbReference type="PROSITE" id="PS00135">
    <property type="entry name" value="TRYPSIN_SER"/>
    <property type="match status" value="1"/>
</dbReference>
<feature type="disulfide bond" evidence="7">
    <location>
        <begin position="315"/>
        <end position="325"/>
    </location>
</feature>
<dbReference type="KEGG" id="rsa:RSal33209_0399"/>
<dbReference type="PIRSF" id="PIRSF001134">
    <property type="entry name" value="Streptogrisin"/>
    <property type="match status" value="1"/>
</dbReference>
<feature type="active site" description="Charge relay system" evidence="6">
    <location>
        <position position="241"/>
    </location>
</feature>
<evidence type="ECO:0000256" key="5">
    <source>
        <dbReference type="ARBA" id="ARBA00023157"/>
    </source>
</evidence>
<dbReference type="Gene3D" id="2.40.10.10">
    <property type="entry name" value="Trypsin-like serine proteases"/>
    <property type="match status" value="2"/>
</dbReference>
<comment type="similarity">
    <text evidence="1">Belongs to the peptidase S1 family.</text>
</comment>
<dbReference type="AlphaFoldDB" id="A9WLX2"/>
<feature type="active site" description="Charge relay system" evidence="6">
    <location>
        <position position="275"/>
    </location>
</feature>
<dbReference type="Proteomes" id="UP000002007">
    <property type="component" value="Chromosome"/>
</dbReference>
<feature type="disulfide bond" evidence="7">
    <location>
        <begin position="356"/>
        <end position="392"/>
    </location>
</feature>
<dbReference type="GO" id="GO:0006508">
    <property type="term" value="P:proteolysis"/>
    <property type="evidence" value="ECO:0007669"/>
    <property type="project" value="UniProtKB-KW"/>
</dbReference>
<sequence length="421" mass="42483">MKMAKTTLRACLSSLAATGLLVSAVAGAATAAPATTPANLHPESATEAAVKYLESTGLSSNDAADRVVKQPALSLAAERLDGVLGATGSGAFIDQATGKLTVGITNPTAALTAFGNGAEKVVQMSRSAAQSEQLRTALSPLLSEVAGSSWGVNPSSNTVDVELPANTPAAVSQALTQYGSAVKLTETAATTTVLAGTTNAYGGQEYGLPVDGKPGYWQVCSLGFAAVDKTGGASFDVTAGHCTTKIGAKPTLRPIEAKGTTILGTHEKSNFPGTDYGLIRTNTAAISLQAQVDRQNGTYVNVTGSTESAVGGTSCKSGRTTQWTCGTIKAKNVSVNYSREDGGTDRVNGLVQYNACVEGGDSGGAILSGTQAQGLTSGGQGYSQGPGKPAVCGEKVGKPNVAYYQPVNPALSAYGMTLVTK</sequence>
<evidence type="ECO:0000256" key="2">
    <source>
        <dbReference type="ARBA" id="ARBA00022670"/>
    </source>
</evidence>
<dbReference type="eggNOG" id="COG3979">
    <property type="taxonomic scope" value="Bacteria"/>
</dbReference>
<gene>
    <name evidence="9" type="ordered locus">RSal33209_0399</name>
</gene>
<keyword evidence="4" id="KW-0720">Serine protease</keyword>
<dbReference type="InterPro" id="IPR001316">
    <property type="entry name" value="Pept_S1A_streptogrisin"/>
</dbReference>
<feature type="disulfide bond" evidence="7">
    <location>
        <begin position="220"/>
        <end position="242"/>
    </location>
</feature>
<reference evidence="10" key="1">
    <citation type="journal article" date="2008" name="J. Bacteriol.">
        <title>Genome sequence of the fish pathogen Renibacterium salmoninarum suggests reductive evolution away from an environmental Arthrobacter ancestor.</title>
        <authorList>
            <person name="Wiens G.D."/>
            <person name="Rockey D.D."/>
            <person name="Wu Z."/>
            <person name="Chang J."/>
            <person name="Levy R."/>
            <person name="Crane S."/>
            <person name="Chen D.S."/>
            <person name="Capri G.R."/>
            <person name="Burnett J.R."/>
            <person name="Sudheesh P.S."/>
            <person name="Schipma M.J."/>
            <person name="Burd H."/>
            <person name="Bhattacharyya A."/>
            <person name="Rhodes L.D."/>
            <person name="Kaul R."/>
            <person name="Strom M.S."/>
        </authorList>
    </citation>
    <scope>NUCLEOTIDE SEQUENCE [LARGE SCALE GENOMIC DNA]</scope>
    <source>
        <strain evidence="10">ATCC 33209 / DSM 20767 / JCM 11484 / NBRC 15589 / NCIMB 2235</strain>
    </source>
</reference>
<evidence type="ECO:0000256" key="7">
    <source>
        <dbReference type="PIRSR" id="PIRSR001134-2"/>
    </source>
</evidence>
<evidence type="ECO:0000256" key="3">
    <source>
        <dbReference type="ARBA" id="ARBA00022801"/>
    </source>
</evidence>
<organism evidence="9 10">
    <name type="scientific">Renibacterium salmoninarum (strain ATCC 33209 / DSM 20767 / JCM 11484 / NBRC 15589 / NCIMB 2235)</name>
    <dbReference type="NCBI Taxonomy" id="288705"/>
    <lineage>
        <taxon>Bacteria</taxon>
        <taxon>Bacillati</taxon>
        <taxon>Actinomycetota</taxon>
        <taxon>Actinomycetes</taxon>
        <taxon>Micrococcales</taxon>
        <taxon>Micrococcaceae</taxon>
        <taxon>Renibacterium</taxon>
    </lineage>
</organism>
<proteinExistence type="inferred from homology"/>
<dbReference type="CDD" id="cd21112">
    <property type="entry name" value="alphaLP-like"/>
    <property type="match status" value="1"/>
</dbReference>
<keyword evidence="8" id="KW-0732">Signal</keyword>
<protein>
    <submittedName>
        <fullName evidence="9">Serine protease C</fullName>
        <ecNumber evidence="9">3.4.21.-</ecNumber>
    </submittedName>
</protein>